<dbReference type="Proteomes" id="UP000033740">
    <property type="component" value="Unassembled WGS sequence"/>
</dbReference>
<evidence type="ECO:0000313" key="2">
    <source>
        <dbReference type="EMBL" id="KJL31458.1"/>
    </source>
</evidence>
<dbReference type="PANTHER" id="PTHR43265:SF1">
    <property type="entry name" value="ESTERASE ESTD"/>
    <property type="match status" value="1"/>
</dbReference>
<dbReference type="InterPro" id="IPR029058">
    <property type="entry name" value="AB_hydrolase_fold"/>
</dbReference>
<organism evidence="2 3">
    <name type="scientific">Microbacterium azadirachtae</name>
    <dbReference type="NCBI Taxonomy" id="582680"/>
    <lineage>
        <taxon>Bacteria</taxon>
        <taxon>Bacillati</taxon>
        <taxon>Actinomycetota</taxon>
        <taxon>Actinomycetes</taxon>
        <taxon>Micrococcales</taxon>
        <taxon>Microbacteriaceae</taxon>
        <taxon>Microbacterium</taxon>
    </lineage>
</organism>
<keyword evidence="2" id="KW-0378">Hydrolase</keyword>
<dbReference type="Gene3D" id="3.40.50.1820">
    <property type="entry name" value="alpha/beta hydrolase"/>
    <property type="match status" value="1"/>
</dbReference>
<proteinExistence type="predicted"/>
<dbReference type="EMBL" id="JYIX01000039">
    <property type="protein sequence ID" value="KJL31458.1"/>
    <property type="molecule type" value="Genomic_DNA"/>
</dbReference>
<dbReference type="GO" id="GO:0052689">
    <property type="term" value="F:carboxylic ester hydrolase activity"/>
    <property type="evidence" value="ECO:0007669"/>
    <property type="project" value="TreeGrafter"/>
</dbReference>
<dbReference type="STRING" id="582680.RS86_03581"/>
<evidence type="ECO:0000313" key="3">
    <source>
        <dbReference type="Proteomes" id="UP000033740"/>
    </source>
</evidence>
<dbReference type="InterPro" id="IPR022742">
    <property type="entry name" value="Hydrolase_4"/>
</dbReference>
<dbReference type="Pfam" id="PF12146">
    <property type="entry name" value="Hydrolase_4"/>
    <property type="match status" value="1"/>
</dbReference>
<accession>A0A0F0LE98</accession>
<dbReference type="InterPro" id="IPR053145">
    <property type="entry name" value="AB_hydrolase_Est10"/>
</dbReference>
<name>A0A0F0LE98_9MICO</name>
<keyword evidence="3" id="KW-1185">Reference proteome</keyword>
<reference evidence="2 3" key="1">
    <citation type="submission" date="2015-02" db="EMBL/GenBank/DDBJ databases">
        <title>Draft genome sequences of ten Microbacterium spp. with emphasis on heavy metal contaminated environments.</title>
        <authorList>
            <person name="Corretto E."/>
        </authorList>
    </citation>
    <scope>NUCLEOTIDE SEQUENCE [LARGE SCALE GENOMIC DNA]</scope>
    <source>
        <strain evidence="2 3">ARN176</strain>
    </source>
</reference>
<feature type="domain" description="Serine aminopeptidase S33" evidence="1">
    <location>
        <begin position="55"/>
        <end position="276"/>
    </location>
</feature>
<dbReference type="AlphaFoldDB" id="A0A0F0LE98"/>
<dbReference type="PANTHER" id="PTHR43265">
    <property type="entry name" value="ESTERASE ESTD"/>
    <property type="match status" value="1"/>
</dbReference>
<dbReference type="SUPFAM" id="SSF53474">
    <property type="entry name" value="alpha/beta-Hydrolases"/>
    <property type="match status" value="1"/>
</dbReference>
<sequence>MVRLLAVAITIVAVVGLLVGVSLIGNSFRFSQTAVTIPGPDGDLAGVLTVPTGVESRGVVVMVHGDGAVEASQGGLYDPWFEGAADAGFATLSWSKPGVGESEGNWLSQSMDDRAAEVSAAIEWAIGAVDVPTDAIVLWGASQAGWVVPKVVRARDDIDAVVAVGPAINWLRQGRFNLLSELEREGVSAEERRVAVEESDKTRELLERGAAYSVYRTTTADPEAMSEDRWDFVLRNHGADATADLAASASQKLPVLLMVGNADRNVDVAETERVYGLIFGSSLIVRHVDGAHSLARSIVEDNEVIGTITAVLWPRALLGAGVIDDYTSFLSAVAR</sequence>
<evidence type="ECO:0000259" key="1">
    <source>
        <dbReference type="Pfam" id="PF12146"/>
    </source>
</evidence>
<protein>
    <submittedName>
        <fullName evidence="2">Alpha/beta hydrolase family protein</fullName>
    </submittedName>
</protein>
<dbReference type="PATRIC" id="fig|582680.6.peg.3665"/>
<comment type="caution">
    <text evidence="2">The sequence shown here is derived from an EMBL/GenBank/DDBJ whole genome shotgun (WGS) entry which is preliminary data.</text>
</comment>
<gene>
    <name evidence="2" type="ORF">RS86_03581</name>
</gene>